<organism evidence="2 3">
    <name type="scientific">Flavobacterium crocinum</name>
    <dbReference type="NCBI Taxonomy" id="2183896"/>
    <lineage>
        <taxon>Bacteria</taxon>
        <taxon>Pseudomonadati</taxon>
        <taxon>Bacteroidota</taxon>
        <taxon>Flavobacteriia</taxon>
        <taxon>Flavobacteriales</taxon>
        <taxon>Flavobacteriaceae</taxon>
        <taxon>Flavobacterium</taxon>
    </lineage>
</organism>
<dbReference type="PANTHER" id="PTHR43236:SF1">
    <property type="entry name" value="BLL7220 PROTEIN"/>
    <property type="match status" value="1"/>
</dbReference>
<dbReference type="InterPro" id="IPR052345">
    <property type="entry name" value="Rad_response_metalloprotease"/>
</dbReference>
<dbReference type="PANTHER" id="PTHR43236">
    <property type="entry name" value="ANTITOXIN HIGA1"/>
    <property type="match status" value="1"/>
</dbReference>
<sequence>MNKYLSLHRKKELSDLAEFIANSYCPDNVINPEYIATKNSISFCYGNYEQYFDGMIEHLNSKFHIYLNIDRLKHSHTVRCRFTFAHELGHYFIDEHRNALSSGLVPAHSSFTNFSSDKYVEWEADYFASSLLMPKERFRKDCFKKKFSFLLLDQLAKKYQTSLTSTAIKFADIGTHPILIIFGEDNKIKWYWTSEDFPFKSILYNKYKIPEQTAMGEYFNKQKRYEKTQEVWAIDWFQNVSNSDTNRKFLEHCIPYKNQALSIIWEE</sequence>
<dbReference type="OrthoDB" id="9794834at2"/>
<keyword evidence="3" id="KW-1185">Reference proteome</keyword>
<gene>
    <name evidence="2" type="ORF">HYN56_15975</name>
</gene>
<dbReference type="InterPro" id="IPR010359">
    <property type="entry name" value="IrrE_HExxH"/>
</dbReference>
<name>A0A2S1YNJ7_9FLAO</name>
<accession>A0A2S1YNJ7</accession>
<proteinExistence type="predicted"/>
<dbReference type="Gene3D" id="1.10.10.2910">
    <property type="match status" value="1"/>
</dbReference>
<dbReference type="RefSeq" id="WP_109193092.1">
    <property type="nucleotide sequence ID" value="NZ_CP029255.1"/>
</dbReference>
<reference evidence="2 3" key="1">
    <citation type="submission" date="2018-05" db="EMBL/GenBank/DDBJ databases">
        <title>Genome sequencing of Flavobacterium sp. HYN0056.</title>
        <authorList>
            <person name="Yi H."/>
            <person name="Baek C."/>
        </authorList>
    </citation>
    <scope>NUCLEOTIDE SEQUENCE [LARGE SCALE GENOMIC DNA]</scope>
    <source>
        <strain evidence="2 3">HYN0056</strain>
    </source>
</reference>
<dbReference type="AlphaFoldDB" id="A0A2S1YNJ7"/>
<evidence type="ECO:0000259" key="1">
    <source>
        <dbReference type="Pfam" id="PF06114"/>
    </source>
</evidence>
<feature type="domain" description="IrrE N-terminal-like" evidence="1">
    <location>
        <begin position="76"/>
        <end position="167"/>
    </location>
</feature>
<evidence type="ECO:0000313" key="3">
    <source>
        <dbReference type="Proteomes" id="UP000245250"/>
    </source>
</evidence>
<dbReference type="Proteomes" id="UP000245250">
    <property type="component" value="Chromosome"/>
</dbReference>
<protein>
    <recommendedName>
        <fullName evidence="1">IrrE N-terminal-like domain-containing protein</fullName>
    </recommendedName>
</protein>
<dbReference type="KEGG" id="fcr:HYN56_15975"/>
<dbReference type="Pfam" id="PF06114">
    <property type="entry name" value="Peptidase_M78"/>
    <property type="match status" value="1"/>
</dbReference>
<evidence type="ECO:0000313" key="2">
    <source>
        <dbReference type="EMBL" id="AWK05655.1"/>
    </source>
</evidence>
<dbReference type="EMBL" id="CP029255">
    <property type="protein sequence ID" value="AWK05655.1"/>
    <property type="molecule type" value="Genomic_DNA"/>
</dbReference>